<evidence type="ECO:0000313" key="2">
    <source>
        <dbReference type="EMBL" id="MBC9812024.1"/>
    </source>
</evidence>
<feature type="chain" id="PRO_5035299469" description="Lipoprotein" evidence="1">
    <location>
        <begin position="23"/>
        <end position="292"/>
    </location>
</feature>
<gene>
    <name evidence="2" type="ORF">H9Y05_05980</name>
</gene>
<dbReference type="AlphaFoldDB" id="A0A8J6TSZ0"/>
<dbReference type="RefSeq" id="WP_216713761.1">
    <property type="nucleotide sequence ID" value="NZ_JACVEL010000003.1"/>
</dbReference>
<dbReference type="Proteomes" id="UP000652681">
    <property type="component" value="Unassembled WGS sequence"/>
</dbReference>
<name>A0A8J6TSZ0_9FLAO</name>
<keyword evidence="3" id="KW-1185">Reference proteome</keyword>
<protein>
    <recommendedName>
        <fullName evidence="4">Lipoprotein</fullName>
    </recommendedName>
</protein>
<dbReference type="PROSITE" id="PS51257">
    <property type="entry name" value="PROKAR_LIPOPROTEIN"/>
    <property type="match status" value="1"/>
</dbReference>
<evidence type="ECO:0000256" key="1">
    <source>
        <dbReference type="SAM" id="SignalP"/>
    </source>
</evidence>
<accession>A0A8J6TSZ0</accession>
<dbReference type="EMBL" id="JACVEL010000003">
    <property type="protein sequence ID" value="MBC9812024.1"/>
    <property type="molecule type" value="Genomic_DNA"/>
</dbReference>
<keyword evidence="1" id="KW-0732">Signal</keyword>
<evidence type="ECO:0000313" key="3">
    <source>
        <dbReference type="Proteomes" id="UP000652681"/>
    </source>
</evidence>
<evidence type="ECO:0008006" key="4">
    <source>
        <dbReference type="Google" id="ProtNLM"/>
    </source>
</evidence>
<organism evidence="2 3">
    <name type="scientific">Taishania pollutisoli</name>
    <dbReference type="NCBI Taxonomy" id="2766479"/>
    <lineage>
        <taxon>Bacteria</taxon>
        <taxon>Pseudomonadati</taxon>
        <taxon>Bacteroidota</taxon>
        <taxon>Flavobacteriia</taxon>
        <taxon>Flavobacteriales</taxon>
        <taxon>Crocinitomicaceae</taxon>
        <taxon>Taishania</taxon>
    </lineage>
</organism>
<comment type="caution">
    <text evidence="2">The sequence shown here is derived from an EMBL/GenBank/DDBJ whole genome shotgun (WGS) entry which is preliminary data.</text>
</comment>
<sequence length="292" mass="33840">MKISLVVSLVALVLISACGLQYTPTETREDLSQKRKNAVSQYIRDSYKDSSVVYQSLVFAPSTLIKPYHHRLLDSLYEIKFENEQSGRFDKDLEEKINNQKNVIANSKEKIAYIEHHVYSIQTQGTSNVYYADVNFGTSDTVTGFTITQSYEFPSDLLRIFKSYITRESILYPNYGPTEEENEFYTFFDEEMSRRPSYEQNEFLTHMLNTFLIARTIRSLETKKILEQFAVIQVENRKYDPLLDVIHSVNGVWENDELLKYEVSFTTPKGTFMAEFNPYFEPISVKGAAASN</sequence>
<proteinExistence type="predicted"/>
<reference evidence="2" key="1">
    <citation type="submission" date="2020-09" db="EMBL/GenBank/DDBJ databases">
        <title>Taishania pollutisoli gen. nov., sp. nov., Isolated from Tetrabromobisphenol A-Contaminated Soil.</title>
        <authorList>
            <person name="Chen Q."/>
        </authorList>
    </citation>
    <scope>NUCLEOTIDE SEQUENCE</scope>
    <source>
        <strain evidence="2">CZZ-1</strain>
    </source>
</reference>
<feature type="signal peptide" evidence="1">
    <location>
        <begin position="1"/>
        <end position="22"/>
    </location>
</feature>